<dbReference type="Proteomes" id="UP000824264">
    <property type="component" value="Unassembled WGS sequence"/>
</dbReference>
<comment type="caution">
    <text evidence="1">The sequence shown here is derived from an EMBL/GenBank/DDBJ whole genome shotgun (WGS) entry which is preliminary data.</text>
</comment>
<name>A0A9D1QYK7_9BACT</name>
<reference evidence="1" key="2">
    <citation type="submission" date="2021-04" db="EMBL/GenBank/DDBJ databases">
        <authorList>
            <person name="Gilroy R."/>
        </authorList>
    </citation>
    <scope>NUCLEOTIDE SEQUENCE</scope>
    <source>
        <strain evidence="1">ChiSxjej5B17-1746</strain>
    </source>
</reference>
<dbReference type="EMBL" id="DXGI01000096">
    <property type="protein sequence ID" value="HIW78019.1"/>
    <property type="molecule type" value="Genomic_DNA"/>
</dbReference>
<sequence length="188" mass="19822">MKDVFSDKAASCPGEAFSHGGARDGLPADVPRPFVLLDAVSGADAEGLTAWRRFDAAPFWQGMEAAAQAAALHQRFLSGFSRHAFLLSVDECPLPEGLLCDRVEIRAALLGGSLSAVAYRVDLMPHGPAFPGGGGAGAVPSAALTLFLSIGLTPYDATFKRDALESRYRRLFQWLTRNAPSATVSTAG</sequence>
<evidence type="ECO:0000313" key="2">
    <source>
        <dbReference type="Proteomes" id="UP000824264"/>
    </source>
</evidence>
<dbReference type="AlphaFoldDB" id="A0A9D1QYK7"/>
<protein>
    <submittedName>
        <fullName evidence="1">Uncharacterized protein</fullName>
    </submittedName>
</protein>
<evidence type="ECO:0000313" key="1">
    <source>
        <dbReference type="EMBL" id="HIW78019.1"/>
    </source>
</evidence>
<accession>A0A9D1QYK7</accession>
<organism evidence="1 2">
    <name type="scientific">Candidatus Bilophila faecipullorum</name>
    <dbReference type="NCBI Taxonomy" id="2838482"/>
    <lineage>
        <taxon>Bacteria</taxon>
        <taxon>Pseudomonadati</taxon>
        <taxon>Thermodesulfobacteriota</taxon>
        <taxon>Desulfovibrionia</taxon>
        <taxon>Desulfovibrionales</taxon>
        <taxon>Desulfovibrionaceae</taxon>
        <taxon>Bilophila</taxon>
    </lineage>
</organism>
<proteinExistence type="predicted"/>
<reference evidence="1" key="1">
    <citation type="journal article" date="2021" name="PeerJ">
        <title>Extensive microbial diversity within the chicken gut microbiome revealed by metagenomics and culture.</title>
        <authorList>
            <person name="Gilroy R."/>
            <person name="Ravi A."/>
            <person name="Getino M."/>
            <person name="Pursley I."/>
            <person name="Horton D.L."/>
            <person name="Alikhan N.F."/>
            <person name="Baker D."/>
            <person name="Gharbi K."/>
            <person name="Hall N."/>
            <person name="Watson M."/>
            <person name="Adriaenssens E.M."/>
            <person name="Foster-Nyarko E."/>
            <person name="Jarju S."/>
            <person name="Secka A."/>
            <person name="Antonio M."/>
            <person name="Oren A."/>
            <person name="Chaudhuri R.R."/>
            <person name="La Ragione R."/>
            <person name="Hildebrand F."/>
            <person name="Pallen M.J."/>
        </authorList>
    </citation>
    <scope>NUCLEOTIDE SEQUENCE</scope>
    <source>
        <strain evidence="1">ChiSxjej5B17-1746</strain>
    </source>
</reference>
<gene>
    <name evidence="1" type="ORF">H9874_02590</name>
</gene>